<keyword evidence="2" id="KW-1185">Reference proteome</keyword>
<reference evidence="1 2" key="1">
    <citation type="journal article" date="2014" name="PLoS Genet.">
        <title>Phylogenetically driven sequencing of extremely halophilic archaea reveals strategies for static and dynamic osmo-response.</title>
        <authorList>
            <person name="Becker E.A."/>
            <person name="Seitzer P.M."/>
            <person name="Tritt A."/>
            <person name="Larsen D."/>
            <person name="Krusor M."/>
            <person name="Yao A.I."/>
            <person name="Wu D."/>
            <person name="Madern D."/>
            <person name="Eisen J.A."/>
            <person name="Darling A.E."/>
            <person name="Facciotti M.T."/>
        </authorList>
    </citation>
    <scope>NUCLEOTIDE SEQUENCE [LARGE SCALE GENOMIC DNA]</scope>
    <source>
        <strain evidence="1 2">JCM 14848</strain>
    </source>
</reference>
<proteinExistence type="predicted"/>
<dbReference type="EMBL" id="AOIV01000042">
    <property type="protein sequence ID" value="ELZ26678.1"/>
    <property type="molecule type" value="Genomic_DNA"/>
</dbReference>
<comment type="caution">
    <text evidence="1">The sequence shown here is derived from an EMBL/GenBank/DDBJ whole genome shotgun (WGS) entry which is preliminary data.</text>
</comment>
<evidence type="ECO:0000313" key="2">
    <source>
        <dbReference type="Proteomes" id="UP000011513"/>
    </source>
</evidence>
<dbReference type="InterPro" id="IPR017587">
    <property type="entry name" value="YqeC"/>
</dbReference>
<dbReference type="Pfam" id="PF19842">
    <property type="entry name" value="YqeC"/>
    <property type="match status" value="1"/>
</dbReference>
<dbReference type="AlphaFoldDB" id="M0CVM1"/>
<dbReference type="Proteomes" id="UP000011513">
    <property type="component" value="Unassembled WGS sequence"/>
</dbReference>
<organism evidence="1 2">
    <name type="scientific">Halogeometricum pallidum JCM 14848</name>
    <dbReference type="NCBI Taxonomy" id="1227487"/>
    <lineage>
        <taxon>Archaea</taxon>
        <taxon>Methanobacteriati</taxon>
        <taxon>Methanobacteriota</taxon>
        <taxon>Stenosarchaea group</taxon>
        <taxon>Halobacteria</taxon>
        <taxon>Halobacteriales</taxon>
        <taxon>Haloferacaceae</taxon>
        <taxon>Halogeometricum</taxon>
    </lineage>
</organism>
<dbReference type="NCBIfam" id="TIGR03172">
    <property type="entry name" value="selenium cofactor biosynthesis protein YqeC"/>
    <property type="match status" value="1"/>
</dbReference>
<name>M0CVM1_HALPD</name>
<dbReference type="InParanoid" id="M0CVM1"/>
<accession>M0CVM1</accession>
<dbReference type="eggNOG" id="arCOG06263">
    <property type="taxonomic scope" value="Archaea"/>
</dbReference>
<sequence>MALKPAPPVTPTMPPTLSDALGVDGDSVFVAVGAGGKKTLIYALADELSDAVVTATVKMPKFGGHVERTVLTDDPVSAAREATERPLGLARDGDRSDRYLGYDPEVVDDLAASGATPLLVKGDGARTRLLKAPKEGEPPIPNAATVVAPLASVRVVGQPLTEEAVHRPKRVAELTDVAAGNEIRPKHVADVLAHPDGGLKNVPDGADAVPVVNMADTEETVETAREIAAGVLERARSVPRVLVTRLIHDDPVVDVLERD</sequence>
<gene>
    <name evidence="1" type="ORF">C474_18595</name>
</gene>
<protein>
    <submittedName>
        <fullName evidence="1">Selenium-dependent hydroxylase accessory protein yqec</fullName>
    </submittedName>
</protein>
<evidence type="ECO:0000313" key="1">
    <source>
        <dbReference type="EMBL" id="ELZ26678.1"/>
    </source>
</evidence>